<evidence type="ECO:0000256" key="1">
    <source>
        <dbReference type="ARBA" id="ARBA00004702"/>
    </source>
</evidence>
<dbReference type="InParanoid" id="A0A2V0NLS4"/>
<dbReference type="AlphaFoldDB" id="A0A2V0NLS4"/>
<evidence type="ECO:0000256" key="8">
    <source>
        <dbReference type="ARBA" id="ARBA00022692"/>
    </source>
</evidence>
<keyword evidence="12" id="KW-0472">Membrane</keyword>
<dbReference type="Gene3D" id="3.40.30.10">
    <property type="entry name" value="Glutaredoxin"/>
    <property type="match status" value="1"/>
</dbReference>
<dbReference type="InterPro" id="IPR004045">
    <property type="entry name" value="Glutathione_S-Trfase_N"/>
</dbReference>
<dbReference type="PANTHER" id="PTHR12782:SF5">
    <property type="entry name" value="PROSTAGLANDIN E SYNTHASE 2"/>
    <property type="match status" value="1"/>
</dbReference>
<evidence type="ECO:0000256" key="12">
    <source>
        <dbReference type="ARBA" id="ARBA00023136"/>
    </source>
</evidence>
<dbReference type="InterPro" id="IPR034334">
    <property type="entry name" value="PGES2"/>
</dbReference>
<dbReference type="InterPro" id="IPR036282">
    <property type="entry name" value="Glutathione-S-Trfase_C_sf"/>
</dbReference>
<feature type="domain" description="GST N-terminal" evidence="21">
    <location>
        <begin position="103"/>
        <end position="180"/>
    </location>
</feature>
<protein>
    <recommendedName>
        <fullName evidence="4">Prostaglandin E synthase 2</fullName>
        <ecNumber evidence="3">5.3.99.3</ecNumber>
    </recommendedName>
    <alternativeName>
        <fullName evidence="17">Microsomal prostaglandin E synthase 2</fullName>
    </alternativeName>
</protein>
<keyword evidence="11" id="KW-0443">Lipid metabolism</keyword>
<dbReference type="Pfam" id="PF13417">
    <property type="entry name" value="GST_N_3"/>
    <property type="match status" value="1"/>
</dbReference>
<comment type="caution">
    <text evidence="22">The sequence shown here is derived from an EMBL/GenBank/DDBJ whole genome shotgun (WGS) entry which is preliminary data.</text>
</comment>
<dbReference type="SFLD" id="SFLDG01203">
    <property type="entry name" value="Prostaglandin_E_synthase_like1"/>
    <property type="match status" value="1"/>
</dbReference>
<name>A0A2V0NLS4_9CHLO</name>
<evidence type="ECO:0000313" key="22">
    <source>
        <dbReference type="EMBL" id="GBF88381.1"/>
    </source>
</evidence>
<evidence type="ECO:0000256" key="11">
    <source>
        <dbReference type="ARBA" id="ARBA00023098"/>
    </source>
</evidence>
<keyword evidence="5" id="KW-0644">Prostaglandin metabolism</keyword>
<comment type="subcellular location">
    <subcellularLocation>
        <location evidence="18">Endomembrane system</location>
        <topology evidence="18">Single-pass membrane protein</topology>
    </subcellularLocation>
</comment>
<feature type="signal peptide" evidence="20">
    <location>
        <begin position="1"/>
        <end position="22"/>
    </location>
</feature>
<feature type="region of interest" description="Disordered" evidence="19">
    <location>
        <begin position="179"/>
        <end position="204"/>
    </location>
</feature>
<dbReference type="PANTHER" id="PTHR12782">
    <property type="entry name" value="MICROSOMAL PROSTAGLANDIN E SYNTHASE-2"/>
    <property type="match status" value="1"/>
</dbReference>
<dbReference type="STRING" id="307507.A0A2V0NLS4"/>
<evidence type="ECO:0000256" key="2">
    <source>
        <dbReference type="ARBA" id="ARBA00007409"/>
    </source>
</evidence>
<evidence type="ECO:0000256" key="13">
    <source>
        <dbReference type="ARBA" id="ARBA00023160"/>
    </source>
</evidence>
<evidence type="ECO:0000256" key="16">
    <source>
        <dbReference type="ARBA" id="ARBA00023931"/>
    </source>
</evidence>
<evidence type="ECO:0000256" key="9">
    <source>
        <dbReference type="ARBA" id="ARBA00022832"/>
    </source>
</evidence>
<keyword evidence="7" id="KW-0643">Prostaglandin biosynthesis</keyword>
<evidence type="ECO:0000256" key="6">
    <source>
        <dbReference type="ARBA" id="ARBA00022516"/>
    </source>
</evidence>
<sequence length="358" mass="37383">MLSPSAAAAARLLPLLAGRAAAGANHQAAAALLHARYATSGHSDAGSGSGQGASGRAVVGLSLAAAAALGASQLPAALADAAPQTEPPPNPYARPAASGRLPQGIVLYQYEVCPFCCKVKAMLDYYKLPYETVEVNPLTKAELKWSDYRKVPVVKMDGGRVAKDSSAIMSELTAELEAAGRGGGDGAKRGGGWRGGGGGGGGAAAADEERWRRWVDERFVRVLTANIYRSWDETWNTFSYIAGQSHWNWASQQAVRLGGSLIMWRVGKGMPGKYGIEGDLRAALYSDVDSFVAALGGREYLGGSAPNLADLSMFGVLRAVAGTPTYNDIVINTKIGPWLARMTMAVGDSSEVKPAPAK</sequence>
<dbReference type="SUPFAM" id="SSF52833">
    <property type="entry name" value="Thioredoxin-like"/>
    <property type="match status" value="1"/>
</dbReference>
<dbReference type="EMBL" id="BDRX01000004">
    <property type="protein sequence ID" value="GBF88381.1"/>
    <property type="molecule type" value="Genomic_DNA"/>
</dbReference>
<dbReference type="OrthoDB" id="423541at2759"/>
<dbReference type="GO" id="GO:0001516">
    <property type="term" value="P:prostaglandin biosynthetic process"/>
    <property type="evidence" value="ECO:0007669"/>
    <property type="project" value="UniProtKB-UniPathway"/>
</dbReference>
<keyword evidence="8" id="KW-0812">Transmembrane</keyword>
<dbReference type="PROSITE" id="PS50404">
    <property type="entry name" value="GST_NTER"/>
    <property type="match status" value="1"/>
</dbReference>
<dbReference type="GO" id="GO:0005739">
    <property type="term" value="C:mitochondrion"/>
    <property type="evidence" value="ECO:0007669"/>
    <property type="project" value="TreeGrafter"/>
</dbReference>
<keyword evidence="23" id="KW-1185">Reference proteome</keyword>
<evidence type="ECO:0000313" key="23">
    <source>
        <dbReference type="Proteomes" id="UP000247498"/>
    </source>
</evidence>
<comment type="similarity">
    <text evidence="2">Belongs to the GST superfamily.</text>
</comment>
<evidence type="ECO:0000259" key="21">
    <source>
        <dbReference type="PROSITE" id="PS50404"/>
    </source>
</evidence>
<keyword evidence="14" id="KW-0413">Isomerase</keyword>
<dbReference type="SFLD" id="SFLDS00019">
    <property type="entry name" value="Glutathione_Transferase_(cytos"/>
    <property type="match status" value="1"/>
</dbReference>
<evidence type="ECO:0000256" key="3">
    <source>
        <dbReference type="ARBA" id="ARBA00012203"/>
    </source>
</evidence>
<dbReference type="SUPFAM" id="SSF47616">
    <property type="entry name" value="GST C-terminal domain-like"/>
    <property type="match status" value="1"/>
</dbReference>
<evidence type="ECO:0000256" key="5">
    <source>
        <dbReference type="ARBA" id="ARBA00022501"/>
    </source>
</evidence>
<dbReference type="CDD" id="cd03197">
    <property type="entry name" value="GST_C_mPGES2"/>
    <property type="match status" value="1"/>
</dbReference>
<dbReference type="InterPro" id="IPR034335">
    <property type="entry name" value="PGES2_C"/>
</dbReference>
<dbReference type="EC" id="5.3.99.3" evidence="3"/>
<dbReference type="PROSITE" id="PS51354">
    <property type="entry name" value="GLUTAREDOXIN_2"/>
    <property type="match status" value="1"/>
</dbReference>
<keyword evidence="20" id="KW-0732">Signal</keyword>
<organism evidence="22 23">
    <name type="scientific">Raphidocelis subcapitata</name>
    <dbReference type="NCBI Taxonomy" id="307507"/>
    <lineage>
        <taxon>Eukaryota</taxon>
        <taxon>Viridiplantae</taxon>
        <taxon>Chlorophyta</taxon>
        <taxon>core chlorophytes</taxon>
        <taxon>Chlorophyceae</taxon>
        <taxon>CS clade</taxon>
        <taxon>Sphaeropleales</taxon>
        <taxon>Selenastraceae</taxon>
        <taxon>Raphidocelis</taxon>
    </lineage>
</organism>
<evidence type="ECO:0000256" key="14">
    <source>
        <dbReference type="ARBA" id="ARBA00023235"/>
    </source>
</evidence>
<dbReference type="PROSITE" id="PS00195">
    <property type="entry name" value="GLUTAREDOXIN_1"/>
    <property type="match status" value="1"/>
</dbReference>
<evidence type="ECO:0000256" key="18">
    <source>
        <dbReference type="ARBA" id="ARBA00037847"/>
    </source>
</evidence>
<dbReference type="UniPathway" id="UPA00662"/>
<keyword evidence="10" id="KW-1133">Transmembrane helix</keyword>
<dbReference type="Gene3D" id="1.20.1050.10">
    <property type="match status" value="1"/>
</dbReference>
<dbReference type="InterPro" id="IPR040079">
    <property type="entry name" value="Glutathione_S-Trfase"/>
</dbReference>
<comment type="catalytic activity">
    <reaction evidence="16">
        <text>prostaglandin H2 = prostaglandin E2</text>
        <dbReference type="Rhea" id="RHEA:12893"/>
        <dbReference type="ChEBI" id="CHEBI:57405"/>
        <dbReference type="ChEBI" id="CHEBI:606564"/>
        <dbReference type="EC" id="5.3.99.3"/>
    </reaction>
    <physiologicalReaction direction="left-to-right" evidence="16">
        <dbReference type="Rhea" id="RHEA:12894"/>
    </physiologicalReaction>
</comment>
<dbReference type="InterPro" id="IPR036249">
    <property type="entry name" value="Thioredoxin-like_sf"/>
</dbReference>
<evidence type="ECO:0000256" key="20">
    <source>
        <dbReference type="SAM" id="SignalP"/>
    </source>
</evidence>
<gene>
    <name evidence="22" type="ORF">Rsub_01093</name>
</gene>
<accession>A0A2V0NLS4</accession>
<keyword evidence="9" id="KW-0276">Fatty acid metabolism</keyword>
<reference evidence="22 23" key="1">
    <citation type="journal article" date="2018" name="Sci. Rep.">
        <title>Raphidocelis subcapitata (=Pseudokirchneriella subcapitata) provides an insight into genome evolution and environmental adaptations in the Sphaeropleales.</title>
        <authorList>
            <person name="Suzuki S."/>
            <person name="Yamaguchi H."/>
            <person name="Nakajima N."/>
            <person name="Kawachi M."/>
        </authorList>
    </citation>
    <scope>NUCLEOTIDE SEQUENCE [LARGE SCALE GENOMIC DNA]</scope>
    <source>
        <strain evidence="22 23">NIES-35</strain>
    </source>
</reference>
<dbReference type="SFLD" id="SFLDG01182">
    <property type="entry name" value="Prostaglandin_E_synthase_like"/>
    <property type="match status" value="1"/>
</dbReference>
<dbReference type="GO" id="GO:0050220">
    <property type="term" value="F:prostaglandin-E synthase activity"/>
    <property type="evidence" value="ECO:0007669"/>
    <property type="project" value="UniProtKB-EC"/>
</dbReference>
<keyword evidence="6" id="KW-0444">Lipid biosynthesis</keyword>
<comment type="pathway">
    <text evidence="1">Lipid metabolism; prostaglandin biosynthesis.</text>
</comment>
<dbReference type="FunCoup" id="A0A2V0NLS4">
    <property type="interactions" value="1467"/>
</dbReference>
<keyword evidence="13" id="KW-0275">Fatty acid biosynthesis</keyword>
<dbReference type="GO" id="GO:0012505">
    <property type="term" value="C:endomembrane system"/>
    <property type="evidence" value="ECO:0007669"/>
    <property type="project" value="UniProtKB-SubCell"/>
</dbReference>
<dbReference type="Proteomes" id="UP000247498">
    <property type="component" value="Unassembled WGS sequence"/>
</dbReference>
<evidence type="ECO:0000256" key="19">
    <source>
        <dbReference type="SAM" id="MobiDB-lite"/>
    </source>
</evidence>
<evidence type="ECO:0000256" key="15">
    <source>
        <dbReference type="ARBA" id="ARBA00023930"/>
    </source>
</evidence>
<dbReference type="InterPro" id="IPR011767">
    <property type="entry name" value="GLR_AS"/>
</dbReference>
<comment type="catalytic activity">
    <reaction evidence="15">
        <text>prostaglandin H2 = (12S)-hydroxy-(5Z,8E,10E)-heptadecatrienoate + malonaldehyde</text>
        <dbReference type="Rhea" id="RHEA:48644"/>
        <dbReference type="ChEBI" id="CHEBI:57405"/>
        <dbReference type="ChEBI" id="CHEBI:90694"/>
        <dbReference type="ChEBI" id="CHEBI:566274"/>
    </reaction>
    <physiologicalReaction direction="left-to-right" evidence="15">
        <dbReference type="Rhea" id="RHEA:48645"/>
    </physiologicalReaction>
</comment>
<proteinExistence type="inferred from homology"/>
<evidence type="ECO:0000256" key="17">
    <source>
        <dbReference type="ARBA" id="ARBA00031041"/>
    </source>
</evidence>
<feature type="compositionally biased region" description="Gly residues" evidence="19">
    <location>
        <begin position="180"/>
        <end position="203"/>
    </location>
</feature>
<evidence type="ECO:0000256" key="4">
    <source>
        <dbReference type="ARBA" id="ARBA00019474"/>
    </source>
</evidence>
<evidence type="ECO:0000256" key="10">
    <source>
        <dbReference type="ARBA" id="ARBA00022989"/>
    </source>
</evidence>
<feature type="chain" id="PRO_5015863937" description="Prostaglandin E synthase 2" evidence="20">
    <location>
        <begin position="23"/>
        <end position="358"/>
    </location>
</feature>
<evidence type="ECO:0000256" key="7">
    <source>
        <dbReference type="ARBA" id="ARBA00022585"/>
    </source>
</evidence>